<dbReference type="EMBL" id="KV425908">
    <property type="protein sequence ID" value="KZV99551.1"/>
    <property type="molecule type" value="Genomic_DNA"/>
</dbReference>
<sequence>MARFDDLPPELADYIVRIAAGDHGSHSAWLAALTRISRRLGTVATRVLHEHIVVRTKRTCGRLSRACAHPQFAGTRTLLFTVPNEHVGSSAAVDRLTRAFEHVHGFGGPFGLFTRFVYTRPAFRPAVVTITTPCTQTSLVSTSLVNALAGQTTHLHLFLDPTQIGGGRLDLAAFGLRTTHVIIELPGATDGGTMARIARMWLDVPTLQRLVIRKGSLDMEVEWSHATEVLRDFAVLWNEQRVFVDGEPSFGPFQTPRPTLDVGVWGTGHFVQNVLHMSF</sequence>
<accession>A0A165MP50</accession>
<name>A0A165MP50_EXIGL</name>
<dbReference type="AlphaFoldDB" id="A0A165MP50"/>
<protein>
    <submittedName>
        <fullName evidence="1">Uncharacterized protein</fullName>
    </submittedName>
</protein>
<dbReference type="Proteomes" id="UP000077266">
    <property type="component" value="Unassembled WGS sequence"/>
</dbReference>
<gene>
    <name evidence="1" type="ORF">EXIGLDRAFT_724582</name>
</gene>
<reference evidence="1 2" key="1">
    <citation type="journal article" date="2016" name="Mol. Biol. Evol.">
        <title>Comparative Genomics of Early-Diverging Mushroom-Forming Fungi Provides Insights into the Origins of Lignocellulose Decay Capabilities.</title>
        <authorList>
            <person name="Nagy L.G."/>
            <person name="Riley R."/>
            <person name="Tritt A."/>
            <person name="Adam C."/>
            <person name="Daum C."/>
            <person name="Floudas D."/>
            <person name="Sun H."/>
            <person name="Yadav J.S."/>
            <person name="Pangilinan J."/>
            <person name="Larsson K.H."/>
            <person name="Matsuura K."/>
            <person name="Barry K."/>
            <person name="Labutti K."/>
            <person name="Kuo R."/>
            <person name="Ohm R.A."/>
            <person name="Bhattacharya S.S."/>
            <person name="Shirouzu T."/>
            <person name="Yoshinaga Y."/>
            <person name="Martin F.M."/>
            <person name="Grigoriev I.V."/>
            <person name="Hibbett D.S."/>
        </authorList>
    </citation>
    <scope>NUCLEOTIDE SEQUENCE [LARGE SCALE GENOMIC DNA]</scope>
    <source>
        <strain evidence="1 2">HHB12029</strain>
    </source>
</reference>
<organism evidence="1 2">
    <name type="scientific">Exidia glandulosa HHB12029</name>
    <dbReference type="NCBI Taxonomy" id="1314781"/>
    <lineage>
        <taxon>Eukaryota</taxon>
        <taxon>Fungi</taxon>
        <taxon>Dikarya</taxon>
        <taxon>Basidiomycota</taxon>
        <taxon>Agaricomycotina</taxon>
        <taxon>Agaricomycetes</taxon>
        <taxon>Auriculariales</taxon>
        <taxon>Exidiaceae</taxon>
        <taxon>Exidia</taxon>
    </lineage>
</organism>
<dbReference type="InParanoid" id="A0A165MP50"/>
<evidence type="ECO:0000313" key="2">
    <source>
        <dbReference type="Proteomes" id="UP000077266"/>
    </source>
</evidence>
<keyword evidence="2" id="KW-1185">Reference proteome</keyword>
<evidence type="ECO:0000313" key="1">
    <source>
        <dbReference type="EMBL" id="KZV99551.1"/>
    </source>
</evidence>
<proteinExistence type="predicted"/>